<dbReference type="AlphaFoldDB" id="A0A8T1TZC1"/>
<dbReference type="Proteomes" id="UP000688947">
    <property type="component" value="Unassembled WGS sequence"/>
</dbReference>
<name>A0A8T1TZC1_9STRA</name>
<protein>
    <submittedName>
        <fullName evidence="1">Uncharacterized protein</fullName>
    </submittedName>
</protein>
<dbReference type="PANTHER" id="PTHR40866:SF1">
    <property type="entry name" value="BED-TYPE DOMAIN-CONTAINING PROTEIN"/>
    <property type="match status" value="1"/>
</dbReference>
<accession>A0A8T1TZC1</accession>
<comment type="caution">
    <text evidence="1">The sequence shown here is derived from an EMBL/GenBank/DDBJ whole genome shotgun (WGS) entry which is preliminary data.</text>
</comment>
<evidence type="ECO:0000313" key="1">
    <source>
        <dbReference type="EMBL" id="KAG6948789.1"/>
    </source>
</evidence>
<dbReference type="VEuPathDB" id="FungiDB:PC110_g13540"/>
<sequence>MGPTRADRSARGFVNSTAANKYQWIEWVVARNRALSESYVALLVAAGEPTIHTDMSGQFGIMFDESMFFLENYVALFGVYWHDGSKHKQRDDDKENVDFATSVAKLVLAPQRATLLPVNFEMLMFLRANRGYWYVTTVQDVYQRM</sequence>
<dbReference type="PANTHER" id="PTHR40866">
    <property type="entry name" value="BED-TYPE DOMAIN-CONTAINING PROTEIN"/>
    <property type="match status" value="1"/>
</dbReference>
<dbReference type="OrthoDB" id="91193at2759"/>
<gene>
    <name evidence="1" type="ORF">JG687_00015252</name>
</gene>
<proteinExistence type="predicted"/>
<dbReference type="EMBL" id="JAENGZ010001329">
    <property type="protein sequence ID" value="KAG6948789.1"/>
    <property type="molecule type" value="Genomic_DNA"/>
</dbReference>
<organism evidence="1 2">
    <name type="scientific">Phytophthora cactorum</name>
    <dbReference type="NCBI Taxonomy" id="29920"/>
    <lineage>
        <taxon>Eukaryota</taxon>
        <taxon>Sar</taxon>
        <taxon>Stramenopiles</taxon>
        <taxon>Oomycota</taxon>
        <taxon>Peronosporomycetes</taxon>
        <taxon>Peronosporales</taxon>
        <taxon>Peronosporaceae</taxon>
        <taxon>Phytophthora</taxon>
    </lineage>
</organism>
<reference evidence="1" key="1">
    <citation type="submission" date="2021-01" db="EMBL/GenBank/DDBJ databases">
        <title>Phytophthora aleatoria, a newly-described species from Pinus radiata is distinct from Phytophthora cactorum isolates based on comparative genomics.</title>
        <authorList>
            <person name="Mcdougal R."/>
            <person name="Panda P."/>
            <person name="Williams N."/>
            <person name="Studholme D.J."/>
        </authorList>
    </citation>
    <scope>NUCLEOTIDE SEQUENCE</scope>
    <source>
        <strain evidence="1">NZFS 3830</strain>
    </source>
</reference>
<evidence type="ECO:0000313" key="2">
    <source>
        <dbReference type="Proteomes" id="UP000688947"/>
    </source>
</evidence>